<proteinExistence type="predicted"/>
<protein>
    <submittedName>
        <fullName evidence="1">Uncharacterized protein</fullName>
    </submittedName>
</protein>
<evidence type="ECO:0000313" key="1">
    <source>
        <dbReference type="EMBL" id="KAG6015574.1"/>
    </source>
</evidence>
<comment type="caution">
    <text evidence="1">The sequence shown here is derived from an EMBL/GenBank/DDBJ whole genome shotgun (WGS) entry which is preliminary data.</text>
</comment>
<dbReference type="AlphaFoldDB" id="A0A9P7SZ36"/>
<reference evidence="1" key="1">
    <citation type="journal article" date="2020" name="bioRxiv">
        <title>Whole genome comparisons of ergot fungi reveals the divergence and evolution of species within the genus Claviceps are the result of varying mechanisms driving genome evolution and host range expansion.</title>
        <authorList>
            <person name="Wyka S.A."/>
            <person name="Mondo S.J."/>
            <person name="Liu M."/>
            <person name="Dettman J."/>
            <person name="Nalam V."/>
            <person name="Broders K.D."/>
        </authorList>
    </citation>
    <scope>NUCLEOTIDE SEQUENCE</scope>
    <source>
        <strain evidence="1">CCC 602</strain>
    </source>
</reference>
<dbReference type="Proteomes" id="UP000748025">
    <property type="component" value="Unassembled WGS sequence"/>
</dbReference>
<gene>
    <name evidence="1" type="ORF">E4U43_005075</name>
</gene>
<dbReference type="EMBL" id="SRPW01000331">
    <property type="protein sequence ID" value="KAG6015574.1"/>
    <property type="molecule type" value="Genomic_DNA"/>
</dbReference>
<evidence type="ECO:0000313" key="2">
    <source>
        <dbReference type="Proteomes" id="UP000748025"/>
    </source>
</evidence>
<keyword evidence="2" id="KW-1185">Reference proteome</keyword>
<sequence>MDESAQRSRDIGRAGEILLKERRRMPGSFEMVDDVSPNKVYPHASHFVADCGLKLASRQHNSDRSGVSRLTHLVSTVSESLSHRGYRTGPLRKRLARE</sequence>
<organism evidence="1 2">
    <name type="scientific">Claviceps pusilla</name>
    <dbReference type="NCBI Taxonomy" id="123648"/>
    <lineage>
        <taxon>Eukaryota</taxon>
        <taxon>Fungi</taxon>
        <taxon>Dikarya</taxon>
        <taxon>Ascomycota</taxon>
        <taxon>Pezizomycotina</taxon>
        <taxon>Sordariomycetes</taxon>
        <taxon>Hypocreomycetidae</taxon>
        <taxon>Hypocreales</taxon>
        <taxon>Clavicipitaceae</taxon>
        <taxon>Claviceps</taxon>
    </lineage>
</organism>
<name>A0A9P7SZ36_9HYPO</name>
<accession>A0A9P7SZ36</accession>